<dbReference type="Proteomes" id="UP000279372">
    <property type="component" value="Unassembled WGS sequence"/>
</dbReference>
<accession>A0A3M3ZLD0</accession>
<gene>
    <name evidence="1" type="ORF">ALQ33_01711</name>
</gene>
<dbReference type="AlphaFoldDB" id="A0A3M3ZLD0"/>
<evidence type="ECO:0000313" key="1">
    <source>
        <dbReference type="EMBL" id="RMO94624.1"/>
    </source>
</evidence>
<proteinExistence type="predicted"/>
<reference evidence="1 2" key="1">
    <citation type="submission" date="2018-08" db="EMBL/GenBank/DDBJ databases">
        <title>Recombination of ecologically and evolutionarily significant loci maintains genetic cohesion in the Pseudomonas syringae species complex.</title>
        <authorList>
            <person name="Dillon M."/>
            <person name="Thakur S."/>
            <person name="Almeida R.N.D."/>
            <person name="Weir B.S."/>
            <person name="Guttman D.S."/>
        </authorList>
    </citation>
    <scope>NUCLEOTIDE SEQUENCE [LARGE SCALE GENOMIC DNA]</scope>
    <source>
        <strain evidence="1 2">ICMP 8902</strain>
    </source>
</reference>
<dbReference type="Gene3D" id="3.10.450.50">
    <property type="match status" value="1"/>
</dbReference>
<dbReference type="EMBL" id="RBQB01000070">
    <property type="protein sequence ID" value="RMO94624.1"/>
    <property type="molecule type" value="Genomic_DNA"/>
</dbReference>
<protein>
    <submittedName>
        <fullName evidence="1">Uncharacterized protein</fullName>
    </submittedName>
</protein>
<organism evidence="1 2">
    <name type="scientific">Pseudomonas syringae pv. philadelphi</name>
    <dbReference type="NCBI Taxonomy" id="251706"/>
    <lineage>
        <taxon>Bacteria</taxon>
        <taxon>Pseudomonadati</taxon>
        <taxon>Pseudomonadota</taxon>
        <taxon>Gammaproteobacteria</taxon>
        <taxon>Pseudomonadales</taxon>
        <taxon>Pseudomonadaceae</taxon>
        <taxon>Pseudomonas</taxon>
    </lineage>
</organism>
<evidence type="ECO:0000313" key="2">
    <source>
        <dbReference type="Proteomes" id="UP000279372"/>
    </source>
</evidence>
<comment type="caution">
    <text evidence="1">The sequence shown here is derived from an EMBL/GenBank/DDBJ whole genome shotgun (WGS) entry which is preliminary data.</text>
</comment>
<name>A0A3M3ZLD0_9PSED</name>
<dbReference type="RefSeq" id="WP_122221443.1">
    <property type="nucleotide sequence ID" value="NZ_RBQB01000070.1"/>
</dbReference>
<sequence length="127" mass="13335">MTAPAAPLLSPPWLTQLAPNATLISSVLNRTLQGRDSIIKVVQAVGGLYEAHSVVFQATLGDRELIEYDALAFGGVAVHGVVILSKNPAGEISNVGVHHGPIEAVNKLSAALKERLSGQLGTEYFLP</sequence>